<evidence type="ECO:0000256" key="3">
    <source>
        <dbReference type="ARBA" id="ARBA00022475"/>
    </source>
</evidence>
<evidence type="ECO:0000256" key="8">
    <source>
        <dbReference type="ARBA" id="ARBA00035655"/>
    </source>
</evidence>
<evidence type="ECO:0000256" key="2">
    <source>
        <dbReference type="ARBA" id="ARBA00022448"/>
    </source>
</evidence>
<evidence type="ECO:0000256" key="7">
    <source>
        <dbReference type="ARBA" id="ARBA00023136"/>
    </source>
</evidence>
<evidence type="ECO:0000256" key="5">
    <source>
        <dbReference type="ARBA" id="ARBA00022692"/>
    </source>
</evidence>
<feature type="transmembrane region" description="Helical" evidence="9">
    <location>
        <begin position="50"/>
        <end position="69"/>
    </location>
</feature>
<dbReference type="Proteomes" id="UP001055117">
    <property type="component" value="Unassembled WGS sequence"/>
</dbReference>
<name>A0ABQ4QJR9_9HYPH</name>
<evidence type="ECO:0000313" key="10">
    <source>
        <dbReference type="EMBL" id="GJD45493.1"/>
    </source>
</evidence>
<keyword evidence="7 9" id="KW-0472">Membrane</keyword>
<evidence type="ECO:0000256" key="6">
    <source>
        <dbReference type="ARBA" id="ARBA00022989"/>
    </source>
</evidence>
<feature type="transmembrane region" description="Helical" evidence="9">
    <location>
        <begin position="12"/>
        <end position="38"/>
    </location>
</feature>
<accession>A0ABQ4QJR9</accession>
<evidence type="ECO:0000256" key="9">
    <source>
        <dbReference type="SAM" id="Phobius"/>
    </source>
</evidence>
<dbReference type="EMBL" id="BPQG01000052">
    <property type="protein sequence ID" value="GJD45493.1"/>
    <property type="molecule type" value="Genomic_DNA"/>
</dbReference>
<keyword evidence="2" id="KW-0813">Transport</keyword>
<feature type="transmembrane region" description="Helical" evidence="9">
    <location>
        <begin position="75"/>
        <end position="95"/>
    </location>
</feature>
<sequence>MSAFLPALAGGALIGLSVAMLLLLNGRIAGISGLVVGLGTDRGERRRVDAAFVAGLLFGPPAFAWLAGAWPEMRIVASLPVLVVAGLLVGFGTRLGSGCTSGHGVAGLARLSSRSLVAVLTFLAAGMATVALMRTLMPTSGVSW</sequence>
<keyword evidence="6 9" id="KW-1133">Transmembrane helix</keyword>
<dbReference type="RefSeq" id="WP_147831235.1">
    <property type="nucleotide sequence ID" value="NZ_BPQG01000052.1"/>
</dbReference>
<evidence type="ECO:0000313" key="11">
    <source>
        <dbReference type="Proteomes" id="UP001055117"/>
    </source>
</evidence>
<keyword evidence="5 9" id="KW-0812">Transmembrane</keyword>
<keyword evidence="3" id="KW-1003">Cell membrane</keyword>
<evidence type="ECO:0000256" key="4">
    <source>
        <dbReference type="ARBA" id="ARBA00022519"/>
    </source>
</evidence>
<dbReference type="InterPro" id="IPR007272">
    <property type="entry name" value="Sulf_transp_TsuA/YedE"/>
</dbReference>
<feature type="transmembrane region" description="Helical" evidence="9">
    <location>
        <begin position="116"/>
        <end position="137"/>
    </location>
</feature>
<keyword evidence="11" id="KW-1185">Reference proteome</keyword>
<protein>
    <recommendedName>
        <fullName evidence="12">YeeE/YedE family protein</fullName>
    </recommendedName>
</protein>
<reference evidence="10 11" key="1">
    <citation type="journal article" date="2021" name="Front. Microbiol.">
        <title>Comprehensive Comparative Genomics and Phenotyping of Methylobacterium Species.</title>
        <authorList>
            <person name="Alessa O."/>
            <person name="Ogura Y."/>
            <person name="Fujitani Y."/>
            <person name="Takami H."/>
            <person name="Hayashi T."/>
            <person name="Sahin N."/>
            <person name="Tani A."/>
        </authorList>
    </citation>
    <scope>NUCLEOTIDE SEQUENCE [LARGE SCALE GENOMIC DNA]</scope>
    <source>
        <strain evidence="10 11">DSM 23679</strain>
    </source>
</reference>
<evidence type="ECO:0008006" key="12">
    <source>
        <dbReference type="Google" id="ProtNLM"/>
    </source>
</evidence>
<comment type="caution">
    <text evidence="10">The sequence shown here is derived from an EMBL/GenBank/DDBJ whole genome shotgun (WGS) entry which is preliminary data.</text>
</comment>
<gene>
    <name evidence="10" type="ORF">AFCDBAGC_3367</name>
</gene>
<comment type="subcellular location">
    <subcellularLocation>
        <location evidence="1">Cell inner membrane</location>
        <topology evidence="1">Multi-pass membrane protein</topology>
    </subcellularLocation>
</comment>
<dbReference type="PANTHER" id="PTHR30574">
    <property type="entry name" value="INNER MEMBRANE PROTEIN YEDE"/>
    <property type="match status" value="1"/>
</dbReference>
<comment type="similarity">
    <text evidence="8">Belongs to the TsuA/YedE (TC 9.B.102) family.</text>
</comment>
<evidence type="ECO:0000256" key="1">
    <source>
        <dbReference type="ARBA" id="ARBA00004429"/>
    </source>
</evidence>
<keyword evidence="4" id="KW-0997">Cell inner membrane</keyword>
<organism evidence="10 11">
    <name type="scientific">Methylobacterium cerastii</name>
    <dbReference type="NCBI Taxonomy" id="932741"/>
    <lineage>
        <taxon>Bacteria</taxon>
        <taxon>Pseudomonadati</taxon>
        <taxon>Pseudomonadota</taxon>
        <taxon>Alphaproteobacteria</taxon>
        <taxon>Hyphomicrobiales</taxon>
        <taxon>Methylobacteriaceae</taxon>
        <taxon>Methylobacterium</taxon>
    </lineage>
</organism>
<proteinExistence type="inferred from homology"/>
<dbReference type="PANTHER" id="PTHR30574:SF1">
    <property type="entry name" value="SULPHUR TRANSPORT DOMAIN-CONTAINING PROTEIN"/>
    <property type="match status" value="1"/>
</dbReference>
<dbReference type="Pfam" id="PF04143">
    <property type="entry name" value="Sulf_transp"/>
    <property type="match status" value="1"/>
</dbReference>